<dbReference type="PANTHER" id="PTHR36529">
    <property type="entry name" value="SLL1095 PROTEIN"/>
    <property type="match status" value="1"/>
</dbReference>
<dbReference type="InterPro" id="IPR029044">
    <property type="entry name" value="Nucleotide-diphossugar_trans"/>
</dbReference>
<dbReference type="NCBIfam" id="TIGR04282">
    <property type="entry name" value="glyco_like_cofC"/>
    <property type="match status" value="1"/>
</dbReference>
<comment type="caution">
    <text evidence="1">The sequence shown here is derived from an EMBL/GenBank/DDBJ whole genome shotgun (WGS) entry which is preliminary data.</text>
</comment>
<gene>
    <name evidence="1" type="ORF">FK220_015275</name>
</gene>
<dbReference type="SUPFAM" id="SSF53448">
    <property type="entry name" value="Nucleotide-diphospho-sugar transferases"/>
    <property type="match status" value="1"/>
</dbReference>
<accession>A0A967B272</accession>
<keyword evidence="2" id="KW-1185">Reference proteome</keyword>
<dbReference type="AlphaFoldDB" id="A0A967B272"/>
<dbReference type="PANTHER" id="PTHR36529:SF1">
    <property type="entry name" value="GLYCOSYLTRANSFERASE"/>
    <property type="match status" value="1"/>
</dbReference>
<reference evidence="1" key="1">
    <citation type="submission" date="2019-07" db="EMBL/GenBank/DDBJ databases">
        <authorList>
            <person name="De-Chao Zhang Q."/>
        </authorList>
    </citation>
    <scope>NUCLEOTIDE SEQUENCE</scope>
    <source>
        <strain evidence="1">TP-CH-4</strain>
    </source>
</reference>
<reference evidence="1" key="2">
    <citation type="submission" date="2020-03" db="EMBL/GenBank/DDBJ databases">
        <title>Flavobacteriaceae bacterium strain TP-CH-4, a member of the family Flavobacteriaceae isolated from a deep-sea seamount.</title>
        <authorList>
            <person name="Zhang D.-C."/>
        </authorList>
    </citation>
    <scope>NUCLEOTIDE SEQUENCE</scope>
    <source>
        <strain evidence="1">TP-CH-4</strain>
    </source>
</reference>
<sequence>MVPGNLLIIFTRNPELGKGKRRLAATVGNQAALEIYRFLLAHTAKITENLAVEKHVYYSESIGSDDLWNEGTYTKKLQQGEDLGERMANAFLEGFAAGFEKICIIGSDLYDMEQQDIENAFLALTDNDFVIGPAEDGGYYLLGMKTFTPSLFQEKEWGKSTVLDATLSNLENGKVHLLPIRNDVDTYEDIKDVEVFHPFIKHLKND</sequence>
<evidence type="ECO:0000313" key="1">
    <source>
        <dbReference type="EMBL" id="NHF60716.1"/>
    </source>
</evidence>
<dbReference type="InterPro" id="IPR018641">
    <property type="entry name" value="Trfase_1_rSAM/seldom-assoc"/>
</dbReference>
<dbReference type="Proteomes" id="UP000707206">
    <property type="component" value="Unassembled WGS sequence"/>
</dbReference>
<organism evidence="1 2">
    <name type="scientific">Pelagihabitans pacificus</name>
    <dbReference type="NCBI Taxonomy" id="2696054"/>
    <lineage>
        <taxon>Bacteria</taxon>
        <taxon>Pseudomonadati</taxon>
        <taxon>Bacteroidota</taxon>
        <taxon>Flavobacteriia</taxon>
        <taxon>Flavobacteriales</taxon>
        <taxon>Flavobacteriaceae</taxon>
        <taxon>Pelagihabitans</taxon>
    </lineage>
</organism>
<proteinExistence type="predicted"/>
<name>A0A967B272_9FLAO</name>
<protein>
    <submittedName>
        <fullName evidence="1">DUF2064 domain-containing protein</fullName>
    </submittedName>
</protein>
<dbReference type="Gene3D" id="3.90.550.10">
    <property type="entry name" value="Spore Coat Polysaccharide Biosynthesis Protein SpsA, Chain A"/>
    <property type="match status" value="1"/>
</dbReference>
<dbReference type="Pfam" id="PF09837">
    <property type="entry name" value="DUF2064"/>
    <property type="match status" value="1"/>
</dbReference>
<evidence type="ECO:0000313" key="2">
    <source>
        <dbReference type="Proteomes" id="UP000707206"/>
    </source>
</evidence>
<dbReference type="EMBL" id="VIKU02000004">
    <property type="protein sequence ID" value="NHF60716.1"/>
    <property type="molecule type" value="Genomic_DNA"/>
</dbReference>